<accession>A0A4P6YHZ6</accession>
<sequence>MKLKSTLFCILTISLGFYNCSSTHPKTTAVATMGQPEFADNGKTIDSIKKAYHCESINYENWDNKKETDSCLTVCLINSTKVPVMTNPDSRELIEIAASIKKALAKPQNYKSYYIIFIKKNVFMGEESKAHTLGQEIRTKDL</sequence>
<proteinExistence type="predicted"/>
<reference evidence="2" key="1">
    <citation type="submission" date="2019-03" db="EMBL/GenBank/DDBJ databases">
        <title>Flavobacterium sp.</title>
        <authorList>
            <person name="Kim H."/>
        </authorList>
    </citation>
    <scope>NUCLEOTIDE SEQUENCE [LARGE SCALE GENOMIC DNA]</scope>
    <source>
        <strain evidence="2">GS13</strain>
    </source>
</reference>
<evidence type="ECO:0000313" key="1">
    <source>
        <dbReference type="EMBL" id="QBN20103.1"/>
    </source>
</evidence>
<name>A0A4P6YHZ6_9FLAO</name>
<organism evidence="1 2">
    <name type="scientific">Flavobacterium nackdongense</name>
    <dbReference type="NCBI Taxonomy" id="2547394"/>
    <lineage>
        <taxon>Bacteria</taxon>
        <taxon>Pseudomonadati</taxon>
        <taxon>Bacteroidota</taxon>
        <taxon>Flavobacteriia</taxon>
        <taxon>Flavobacteriales</taxon>
        <taxon>Flavobacteriaceae</taxon>
        <taxon>Flavobacterium</taxon>
    </lineage>
</organism>
<protein>
    <submittedName>
        <fullName evidence="1">Uncharacterized protein</fullName>
    </submittedName>
</protein>
<dbReference type="Proteomes" id="UP000291124">
    <property type="component" value="Chromosome"/>
</dbReference>
<dbReference type="EMBL" id="CP037933">
    <property type="protein sequence ID" value="QBN20103.1"/>
    <property type="molecule type" value="Genomic_DNA"/>
</dbReference>
<gene>
    <name evidence="1" type="ORF">E1750_15285</name>
</gene>
<dbReference type="OrthoDB" id="9842550at2"/>
<dbReference type="AlphaFoldDB" id="A0A4P6YHZ6"/>
<dbReference type="KEGG" id="fnk:E1750_15285"/>
<dbReference type="RefSeq" id="WP_133277605.1">
    <property type="nucleotide sequence ID" value="NZ_CP037933.1"/>
</dbReference>
<keyword evidence="2" id="KW-1185">Reference proteome</keyword>
<evidence type="ECO:0000313" key="2">
    <source>
        <dbReference type="Proteomes" id="UP000291124"/>
    </source>
</evidence>